<reference evidence="2 3" key="1">
    <citation type="journal article" date="2009" name="J. Bacteriol.">
        <title>Genome sequences of three Agrobacterium biovars help elucidate the evolution of multichromosome genomes in bacteria.</title>
        <authorList>
            <person name="Slater S.C."/>
            <person name="Goldman B.S."/>
            <person name="Goodner B."/>
            <person name="Setubal J.C."/>
            <person name="Farrand S.K."/>
            <person name="Nester E.W."/>
            <person name="Burr T.J."/>
            <person name="Banta L."/>
            <person name="Dickerman A.W."/>
            <person name="Paulsen I."/>
            <person name="Otten L."/>
            <person name="Suen G."/>
            <person name="Welch R."/>
            <person name="Almeida N.F."/>
            <person name="Arnold F."/>
            <person name="Burton O.T."/>
            <person name="Du Z."/>
            <person name="Ewing A."/>
            <person name="Godsy E."/>
            <person name="Heisel S."/>
            <person name="Houmiel K.L."/>
            <person name="Jhaveri J."/>
            <person name="Lu J."/>
            <person name="Miller N.M."/>
            <person name="Norton S."/>
            <person name="Chen Q."/>
            <person name="Phoolcharoen W."/>
            <person name="Ohlin V."/>
            <person name="Ondrusek D."/>
            <person name="Pride N."/>
            <person name="Stricklin S.L."/>
            <person name="Sun J."/>
            <person name="Wheeler C."/>
            <person name="Wilson L."/>
            <person name="Zhu H."/>
            <person name="Wood D.W."/>
        </authorList>
    </citation>
    <scope>NUCLEOTIDE SEQUENCE [LARGE SCALE GENOMIC DNA]</scope>
    <source>
        <strain evidence="3">K84 / ATCC BAA-868</strain>
    </source>
</reference>
<proteinExistence type="predicted"/>
<dbReference type="SUPFAM" id="SSF54593">
    <property type="entry name" value="Glyoxalase/Bleomycin resistance protein/Dihydroxybiphenyl dioxygenase"/>
    <property type="match status" value="1"/>
</dbReference>
<dbReference type="STRING" id="311403.Arad_7267"/>
<dbReference type="EMBL" id="CP000629">
    <property type="protein sequence ID" value="ACM28807.1"/>
    <property type="molecule type" value="Genomic_DNA"/>
</dbReference>
<accession>B9JMM6</accession>
<protein>
    <submittedName>
        <fullName evidence="2">Oxidoreductase protein</fullName>
    </submittedName>
</protein>
<dbReference type="CDD" id="cd08361">
    <property type="entry name" value="PpCmtC_N"/>
    <property type="match status" value="1"/>
</dbReference>
<dbReference type="Gene3D" id="3.10.180.10">
    <property type="entry name" value="2,3-Dihydroxybiphenyl 1,2-Dioxygenase, domain 1"/>
    <property type="match status" value="2"/>
</dbReference>
<dbReference type="Proteomes" id="UP000001600">
    <property type="component" value="Chromosome 2"/>
</dbReference>
<dbReference type="Pfam" id="PF00903">
    <property type="entry name" value="Glyoxalase"/>
    <property type="match status" value="1"/>
</dbReference>
<dbReference type="InterPro" id="IPR029068">
    <property type="entry name" value="Glyas_Bleomycin-R_OHBP_Dase"/>
</dbReference>
<dbReference type="InterPro" id="IPR037523">
    <property type="entry name" value="VOC_core"/>
</dbReference>
<dbReference type="PROSITE" id="PS51819">
    <property type="entry name" value="VOC"/>
    <property type="match status" value="1"/>
</dbReference>
<organism evidence="2 3">
    <name type="scientific">Rhizobium rhizogenes (strain K84 / ATCC BAA-868)</name>
    <name type="common">Agrobacterium radiobacter</name>
    <dbReference type="NCBI Taxonomy" id="311403"/>
    <lineage>
        <taxon>Bacteria</taxon>
        <taxon>Pseudomonadati</taxon>
        <taxon>Pseudomonadota</taxon>
        <taxon>Alphaproteobacteria</taxon>
        <taxon>Hyphomicrobiales</taxon>
        <taxon>Rhizobiaceae</taxon>
        <taxon>Rhizobium/Agrobacterium group</taxon>
        <taxon>Rhizobium</taxon>
    </lineage>
</organism>
<evidence type="ECO:0000259" key="1">
    <source>
        <dbReference type="PROSITE" id="PS51819"/>
    </source>
</evidence>
<dbReference type="RefSeq" id="WP_007689096.1">
    <property type="nucleotide sequence ID" value="NC_011983.1"/>
</dbReference>
<sequence length="284" mass="31912">MIAIEQLRYVRLGTRDLAGAADFAQRILGLQLVERTSEAAYFRSDYRDHTLVYHHGDPAEQAIGFEVRDTETLEQALAVLKDRGLEAEEGTAEGCLLRKVKAYGSFRDASGNLIELVVRPLHSGWRYHAPRDAGVTGLAEVALRGVADGTGERLWTELFSGRVSDRVGDTAYIRFDDAHHRLAVYPTDTPGILAIEFGVENVDLIMQNSYYLQANQVRIMHGPGRRPTSNQVFVTFQGPDGVYFSYVAEGDRIEDEDRHRPRQFPRQPLSFCAWGSHSEVPEFN</sequence>
<dbReference type="HOGENOM" id="CLU_052361_2_1_5"/>
<dbReference type="AlphaFoldDB" id="B9JMM6"/>
<dbReference type="eggNOG" id="COG0346">
    <property type="taxonomic scope" value="Bacteria"/>
</dbReference>
<gene>
    <name evidence="2" type="ordered locus">Arad_7267</name>
</gene>
<evidence type="ECO:0000313" key="2">
    <source>
        <dbReference type="EMBL" id="ACM28807.1"/>
    </source>
</evidence>
<dbReference type="KEGG" id="ara:Arad_7267"/>
<dbReference type="InterPro" id="IPR004360">
    <property type="entry name" value="Glyas_Fos-R_dOase_dom"/>
</dbReference>
<feature type="domain" description="VOC" evidence="1">
    <location>
        <begin position="6"/>
        <end position="119"/>
    </location>
</feature>
<name>B9JMM6_RHIR8</name>
<evidence type="ECO:0000313" key="3">
    <source>
        <dbReference type="Proteomes" id="UP000001600"/>
    </source>
</evidence>